<dbReference type="EMBL" id="FXAZ01000001">
    <property type="protein sequence ID" value="SMG24265.1"/>
    <property type="molecule type" value="Genomic_DNA"/>
</dbReference>
<sequence>MRRSWFRRSAICLLLACTFIINGCEWVQDPKLLMSVPKLPEEQANLMSIINAQLPEGGEKVRPNNSTDGSAVRMADLDGDGKAEAIVFYEIPDSDVRLHGMILKSDGKEWKKVADFEGGGVRLDYVETVDLTRDNRLDLLVGYGSQDRDSLNKGMVVYSFVNNRIEKIFEQPYSQAVIDDLDGDSKKELYIVSHHKGKPPLLSQYQYMDQKLTKTAEIQMDVEVNAVYNMVSGLISKDKRGLVLDLSVGANYYASIGLLCLDGQFIEAVPMENTIRSKSYSSTDINNDGIIEFVKNETPQGWDIFREYEVPYFLNYFQWDGKNELKLVQKQYRDYSDRFHFTIPTSWYGRVSVDTKSDRDEYIRFIDYQTNETLAEIKFFSIENWERYKNKWTYLAAYGEEVIGILSKEPLKLNDGSLKLPELEQDSETAE</sequence>
<dbReference type="InterPro" id="IPR028994">
    <property type="entry name" value="Integrin_alpha_N"/>
</dbReference>
<dbReference type="RefSeq" id="WP_244903304.1">
    <property type="nucleotide sequence ID" value="NZ_FXAZ01000001.1"/>
</dbReference>
<reference evidence="2 3" key="1">
    <citation type="submission" date="2017-04" db="EMBL/GenBank/DDBJ databases">
        <authorList>
            <person name="Afonso C.L."/>
            <person name="Miller P.J."/>
            <person name="Scott M.A."/>
            <person name="Spackman E."/>
            <person name="Goraichik I."/>
            <person name="Dimitrov K.M."/>
            <person name="Suarez D.L."/>
            <person name="Swayne D.E."/>
        </authorList>
    </citation>
    <scope>NUCLEOTIDE SEQUENCE [LARGE SCALE GENOMIC DNA]</scope>
    <source>
        <strain evidence="2 3">11</strain>
    </source>
</reference>
<keyword evidence="3" id="KW-1185">Reference proteome</keyword>
<feature type="chain" id="PRO_5039485818" description="Repeat domain-containing protein" evidence="1">
    <location>
        <begin position="24"/>
        <end position="431"/>
    </location>
</feature>
<evidence type="ECO:0000313" key="2">
    <source>
        <dbReference type="EMBL" id="SMG24265.1"/>
    </source>
</evidence>
<gene>
    <name evidence="2" type="ORF">SAMN06295960_1361</name>
</gene>
<evidence type="ECO:0000313" key="3">
    <source>
        <dbReference type="Proteomes" id="UP000193834"/>
    </source>
</evidence>
<dbReference type="Proteomes" id="UP000193834">
    <property type="component" value="Unassembled WGS sequence"/>
</dbReference>
<keyword evidence="1" id="KW-0732">Signal</keyword>
<accession>A0A1X7J927</accession>
<protein>
    <recommendedName>
        <fullName evidence="4">Repeat domain-containing protein</fullName>
    </recommendedName>
</protein>
<dbReference type="SUPFAM" id="SSF69318">
    <property type="entry name" value="Integrin alpha N-terminal domain"/>
    <property type="match status" value="1"/>
</dbReference>
<evidence type="ECO:0008006" key="4">
    <source>
        <dbReference type="Google" id="ProtNLM"/>
    </source>
</evidence>
<dbReference type="STRING" id="1852522.SAMN06295960_1361"/>
<name>A0A1X7J927_9BACL</name>
<dbReference type="AlphaFoldDB" id="A0A1X7J927"/>
<organism evidence="2 3">
    <name type="scientific">Paenibacillus aquistagni</name>
    <dbReference type="NCBI Taxonomy" id="1852522"/>
    <lineage>
        <taxon>Bacteria</taxon>
        <taxon>Bacillati</taxon>
        <taxon>Bacillota</taxon>
        <taxon>Bacilli</taxon>
        <taxon>Bacillales</taxon>
        <taxon>Paenibacillaceae</taxon>
        <taxon>Paenibacillus</taxon>
    </lineage>
</organism>
<evidence type="ECO:0000256" key="1">
    <source>
        <dbReference type="SAM" id="SignalP"/>
    </source>
</evidence>
<feature type="signal peptide" evidence="1">
    <location>
        <begin position="1"/>
        <end position="23"/>
    </location>
</feature>
<proteinExistence type="predicted"/>